<evidence type="ECO:0000313" key="3">
    <source>
        <dbReference type="Proteomes" id="UP001316803"/>
    </source>
</evidence>
<gene>
    <name evidence="2" type="ORF">OHC33_008755</name>
</gene>
<organism evidence="2 3">
    <name type="scientific">Knufia fluminis</name>
    <dbReference type="NCBI Taxonomy" id="191047"/>
    <lineage>
        <taxon>Eukaryota</taxon>
        <taxon>Fungi</taxon>
        <taxon>Dikarya</taxon>
        <taxon>Ascomycota</taxon>
        <taxon>Pezizomycotina</taxon>
        <taxon>Eurotiomycetes</taxon>
        <taxon>Chaetothyriomycetidae</taxon>
        <taxon>Chaetothyriales</taxon>
        <taxon>Trichomeriaceae</taxon>
        <taxon>Knufia</taxon>
    </lineage>
</organism>
<keyword evidence="1" id="KW-0732">Signal</keyword>
<dbReference type="AlphaFoldDB" id="A0AAN8I5D5"/>
<accession>A0AAN8I5D5</accession>
<protein>
    <submittedName>
        <fullName evidence="2">Uncharacterized protein</fullName>
    </submittedName>
</protein>
<proteinExistence type="predicted"/>
<keyword evidence="3" id="KW-1185">Reference proteome</keyword>
<reference evidence="2 3" key="1">
    <citation type="submission" date="2022-12" db="EMBL/GenBank/DDBJ databases">
        <title>Genomic features and morphological characterization of a novel Knufia sp. strain isolated from spacecraft assembly facility.</title>
        <authorList>
            <person name="Teixeira M."/>
            <person name="Chander A.M."/>
            <person name="Stajich J.E."/>
            <person name="Venkateswaran K."/>
        </authorList>
    </citation>
    <scope>NUCLEOTIDE SEQUENCE [LARGE SCALE GENOMIC DNA]</scope>
    <source>
        <strain evidence="2 3">FJI-L2-BK-P2</strain>
    </source>
</reference>
<evidence type="ECO:0000256" key="1">
    <source>
        <dbReference type="SAM" id="SignalP"/>
    </source>
</evidence>
<evidence type="ECO:0000313" key="2">
    <source>
        <dbReference type="EMBL" id="KAK5950286.1"/>
    </source>
</evidence>
<dbReference type="Proteomes" id="UP001316803">
    <property type="component" value="Unassembled WGS sequence"/>
</dbReference>
<feature type="signal peptide" evidence="1">
    <location>
        <begin position="1"/>
        <end position="22"/>
    </location>
</feature>
<name>A0AAN8I5D5_9EURO</name>
<comment type="caution">
    <text evidence="2">The sequence shown here is derived from an EMBL/GenBank/DDBJ whole genome shotgun (WGS) entry which is preliminary data.</text>
</comment>
<sequence length="221" mass="24116">MISIFGFGLAMSLATVTTVVTAAEMMQTATITPSCGSEPFPVSNTSDDPLPITHHLRFLDCFDTAKPSIGATASTTTSFPDLSLLPLPEETLAAERDLRDIYLTLQELLDLRKVSYLTWEADINRWNHIAESLACGSGSETTKKDILPGLSMTLLPEYCLDLMPSLRETYTNTVTNVDKIATQYSDVAASVVRWNKIVKNLYALVAIRKAGGCEDVCDGEL</sequence>
<feature type="chain" id="PRO_5043022244" evidence="1">
    <location>
        <begin position="23"/>
        <end position="221"/>
    </location>
</feature>
<dbReference type="EMBL" id="JAKLMC020000028">
    <property type="protein sequence ID" value="KAK5950286.1"/>
    <property type="molecule type" value="Genomic_DNA"/>
</dbReference>